<evidence type="ECO:0000313" key="2">
    <source>
        <dbReference type="EMBL" id="CAC5367561.1"/>
    </source>
</evidence>
<name>A0A6J8AG52_MYTCO</name>
<evidence type="ECO:0000256" key="1">
    <source>
        <dbReference type="SAM" id="MobiDB-lite"/>
    </source>
</evidence>
<keyword evidence="3" id="KW-1185">Reference proteome</keyword>
<dbReference type="AlphaFoldDB" id="A0A6J8AG52"/>
<dbReference type="OrthoDB" id="10433051at2759"/>
<proteinExistence type="predicted"/>
<sequence length="379" mass="43908">MTNSGIKVKGSKKTGDDKTIYAEGTSKLSLTNLERAIDKAISKQNTESKTSRTVLNEELLNDILQDPTTPAVYKRRILQALNEKYLGSKQLRNHRENLHVDRTNNTKRQDKARPARRIIDSNQSSTNSYHHLRETSAVSEHMPMSPGLKMTYNVKSSPMTSDNSWIRTQSRRQISRGQSISRNKVKQPLPRIVCQSNKTPRELRVPPTFRRPSTFGNIHSKMSKSTQTNLLILERRQTFTRPPTNSSTQLNSSFSEFPVSKFSTGNQYYHRPNSIDFASNGINNNHWNVYDRVEDNEITYNQKQITIDNMFSSQRREYDLMSEGTRQVWTTRMSDSWLKSDRYEDERNIFKRTRKVGFYSDLVLHLVSSFKGGQLKILF</sequence>
<dbReference type="Proteomes" id="UP000507470">
    <property type="component" value="Unassembled WGS sequence"/>
</dbReference>
<organism evidence="2 3">
    <name type="scientific">Mytilus coruscus</name>
    <name type="common">Sea mussel</name>
    <dbReference type="NCBI Taxonomy" id="42192"/>
    <lineage>
        <taxon>Eukaryota</taxon>
        <taxon>Metazoa</taxon>
        <taxon>Spiralia</taxon>
        <taxon>Lophotrochozoa</taxon>
        <taxon>Mollusca</taxon>
        <taxon>Bivalvia</taxon>
        <taxon>Autobranchia</taxon>
        <taxon>Pteriomorphia</taxon>
        <taxon>Mytilida</taxon>
        <taxon>Mytiloidea</taxon>
        <taxon>Mytilidae</taxon>
        <taxon>Mytilinae</taxon>
        <taxon>Mytilus</taxon>
    </lineage>
</organism>
<dbReference type="EMBL" id="CACVKT020001364">
    <property type="protein sequence ID" value="CAC5367561.1"/>
    <property type="molecule type" value="Genomic_DNA"/>
</dbReference>
<protein>
    <submittedName>
        <fullName evidence="2">Uncharacterized protein</fullName>
    </submittedName>
</protein>
<evidence type="ECO:0000313" key="3">
    <source>
        <dbReference type="Proteomes" id="UP000507470"/>
    </source>
</evidence>
<gene>
    <name evidence="2" type="ORF">MCOR_7414</name>
</gene>
<reference evidence="2 3" key="1">
    <citation type="submission" date="2020-06" db="EMBL/GenBank/DDBJ databases">
        <authorList>
            <person name="Li R."/>
            <person name="Bekaert M."/>
        </authorList>
    </citation>
    <scope>NUCLEOTIDE SEQUENCE [LARGE SCALE GENOMIC DNA]</scope>
    <source>
        <strain evidence="3">wild</strain>
    </source>
</reference>
<feature type="region of interest" description="Disordered" evidence="1">
    <location>
        <begin position="156"/>
        <end position="179"/>
    </location>
</feature>
<accession>A0A6J8AG52</accession>